<feature type="domain" description="Glycosyl transferase family 1" evidence="1">
    <location>
        <begin position="254"/>
        <end position="418"/>
    </location>
</feature>
<dbReference type="InterPro" id="IPR001296">
    <property type="entry name" value="Glyco_trans_1"/>
</dbReference>
<comment type="caution">
    <text evidence="2">The sequence shown here is derived from an EMBL/GenBank/DDBJ whole genome shotgun (WGS) entry which is preliminary data.</text>
</comment>
<accession>A0A0S8JLJ3</accession>
<dbReference type="Pfam" id="PF00534">
    <property type="entry name" value="Glycos_transf_1"/>
    <property type="match status" value="1"/>
</dbReference>
<evidence type="ECO:0000313" key="2">
    <source>
        <dbReference type="EMBL" id="KPL10598.1"/>
    </source>
</evidence>
<organism evidence="2 3">
    <name type="scientific">candidate division TA06 bacterium SM1_40</name>
    <dbReference type="NCBI Taxonomy" id="1703773"/>
    <lineage>
        <taxon>Bacteria</taxon>
        <taxon>Bacteria division TA06</taxon>
    </lineage>
</organism>
<gene>
    <name evidence="2" type="ORF">AMJ71_02640</name>
</gene>
<name>A0A0S8JLJ3_UNCT6</name>
<dbReference type="PANTHER" id="PTHR12526">
    <property type="entry name" value="GLYCOSYLTRANSFERASE"/>
    <property type="match status" value="1"/>
</dbReference>
<evidence type="ECO:0000313" key="3">
    <source>
        <dbReference type="Proteomes" id="UP000051035"/>
    </source>
</evidence>
<dbReference type="Proteomes" id="UP000051035">
    <property type="component" value="Unassembled WGS sequence"/>
</dbReference>
<dbReference type="Gene3D" id="3.40.50.2000">
    <property type="entry name" value="Glycogen Phosphorylase B"/>
    <property type="match status" value="2"/>
</dbReference>
<evidence type="ECO:0000259" key="1">
    <source>
        <dbReference type="Pfam" id="PF00534"/>
    </source>
</evidence>
<dbReference type="EMBL" id="LJVA01000018">
    <property type="protein sequence ID" value="KPL10598.1"/>
    <property type="molecule type" value="Genomic_DNA"/>
</dbReference>
<protein>
    <recommendedName>
        <fullName evidence="1">Glycosyl transferase family 1 domain-containing protein</fullName>
    </recommendedName>
</protein>
<sequence length="450" mass="50946">MREGAAHRSEGRETRRWTMNETGIDRLLIITYVDHGKDANQRTHHLVDYFKHRCREVVVVYRGGPVPRSKRSELLGLARCRLLWSASENVRILRVEPPLNYTYGLGMKLLGYEGVDTSVQRGIRGLVGKILRRAGGLRHWVAPLAVWLGTALEVPGRFDVCISEGPWETCLGYVLRRLGRVRLLIYEDVDFLGGLGSTLYDRATHALEVFCGKQADMTIAAGNLLAQLRERQTGRRPIVVHNGVDYRAFVRAQKREPHPPTLIYTGMISDWSALDVAIAALPRIRQSVSGIRLFIVGTGISRHEEWLRQLARDMGVEHEVSFFGRKPYHELPLYLRQADIGLANFRLTPFRKYAFPLKVIEYMAAGLPVIGTKESETADIITRYRCGTAIDCSPEALAESVVDLLSDSAKYRRMAASASEASAAFDWERVLAQEYWHITRALTHRGLRRI</sequence>
<dbReference type="AlphaFoldDB" id="A0A0S8JLJ3"/>
<dbReference type="SUPFAM" id="SSF53756">
    <property type="entry name" value="UDP-Glycosyltransferase/glycogen phosphorylase"/>
    <property type="match status" value="1"/>
</dbReference>
<proteinExistence type="predicted"/>
<reference evidence="2 3" key="1">
    <citation type="journal article" date="2015" name="Microbiome">
        <title>Genomic resolution of linkages in carbon, nitrogen, and sulfur cycling among widespread estuary sediment bacteria.</title>
        <authorList>
            <person name="Baker B.J."/>
            <person name="Lazar C.S."/>
            <person name="Teske A.P."/>
            <person name="Dick G.J."/>
        </authorList>
    </citation>
    <scope>NUCLEOTIDE SEQUENCE [LARGE SCALE GENOMIC DNA]</scope>
    <source>
        <strain evidence="2">SM1_40</strain>
    </source>
</reference>
<dbReference type="GO" id="GO:0016757">
    <property type="term" value="F:glycosyltransferase activity"/>
    <property type="evidence" value="ECO:0007669"/>
    <property type="project" value="InterPro"/>
</dbReference>